<proteinExistence type="predicted"/>
<protein>
    <submittedName>
        <fullName evidence="4">LytR/AlgR family response regulator transcription factor</fullName>
    </submittedName>
</protein>
<dbReference type="PANTHER" id="PTHR37299:SF1">
    <property type="entry name" value="STAGE 0 SPORULATION PROTEIN A HOMOLOG"/>
    <property type="match status" value="1"/>
</dbReference>
<name>A0ABW5NHL1_9SPHI</name>
<gene>
    <name evidence="4" type="ORF">ACFSQ3_00345</name>
</gene>
<feature type="domain" description="Response regulatory" evidence="2">
    <location>
        <begin position="3"/>
        <end position="114"/>
    </location>
</feature>
<dbReference type="RefSeq" id="WP_380866508.1">
    <property type="nucleotide sequence ID" value="NZ_JBHUMA010000003.1"/>
</dbReference>
<dbReference type="InterPro" id="IPR011006">
    <property type="entry name" value="CheY-like_superfamily"/>
</dbReference>
<evidence type="ECO:0000256" key="1">
    <source>
        <dbReference type="PROSITE-ProRule" id="PRU00169"/>
    </source>
</evidence>
<feature type="modified residue" description="4-aspartylphosphate" evidence="1">
    <location>
        <position position="54"/>
    </location>
</feature>
<dbReference type="SUPFAM" id="SSF52172">
    <property type="entry name" value="CheY-like"/>
    <property type="match status" value="1"/>
</dbReference>
<dbReference type="EMBL" id="JBHUMA010000003">
    <property type="protein sequence ID" value="MFD2597382.1"/>
    <property type="molecule type" value="Genomic_DNA"/>
</dbReference>
<dbReference type="SMART" id="SM00850">
    <property type="entry name" value="LytTR"/>
    <property type="match status" value="1"/>
</dbReference>
<dbReference type="InterPro" id="IPR046947">
    <property type="entry name" value="LytR-like"/>
</dbReference>
<dbReference type="InterPro" id="IPR007492">
    <property type="entry name" value="LytTR_DNA-bd_dom"/>
</dbReference>
<sequence>MIKTILIDDEPLARSILVEYLQSHPEFDIVAECNDGFEGVKAIQQHRPDLIFLDIQMPKLTGFEMLELLDEHPQIIFTTAFDEFAIKAFEKNAIDYLLKPISPDRFNKSMEKFKANFTPSNSGGTSSQNTKEKIQESMEEQSLERIVVKNGSQIKIIPVHQIKYLEAYDDYVKIHTTDGMYLKNKTMSSFEKQLDSKQFVRIHRSFIIKVDQLAKMEPMEKDSYIAILHSGDKVNISKSGYARLKQVIGL</sequence>
<dbReference type="Gene3D" id="3.40.50.2300">
    <property type="match status" value="1"/>
</dbReference>
<dbReference type="PROSITE" id="PS50110">
    <property type="entry name" value="RESPONSE_REGULATORY"/>
    <property type="match status" value="1"/>
</dbReference>
<evidence type="ECO:0000313" key="5">
    <source>
        <dbReference type="Proteomes" id="UP001597393"/>
    </source>
</evidence>
<feature type="domain" description="HTH LytTR-type" evidence="3">
    <location>
        <begin position="146"/>
        <end position="250"/>
    </location>
</feature>
<evidence type="ECO:0000259" key="3">
    <source>
        <dbReference type="PROSITE" id="PS50930"/>
    </source>
</evidence>
<keyword evidence="5" id="KW-1185">Reference proteome</keyword>
<keyword evidence="1" id="KW-0597">Phosphoprotein</keyword>
<dbReference type="Gene3D" id="2.40.50.1020">
    <property type="entry name" value="LytTr DNA-binding domain"/>
    <property type="match status" value="1"/>
</dbReference>
<comment type="caution">
    <text evidence="4">The sequence shown here is derived from an EMBL/GenBank/DDBJ whole genome shotgun (WGS) entry which is preliminary data.</text>
</comment>
<dbReference type="PROSITE" id="PS50930">
    <property type="entry name" value="HTH_LYTTR"/>
    <property type="match status" value="1"/>
</dbReference>
<dbReference type="InterPro" id="IPR001789">
    <property type="entry name" value="Sig_transdc_resp-reg_receiver"/>
</dbReference>
<dbReference type="SMART" id="SM00448">
    <property type="entry name" value="REC"/>
    <property type="match status" value="1"/>
</dbReference>
<evidence type="ECO:0000259" key="2">
    <source>
        <dbReference type="PROSITE" id="PS50110"/>
    </source>
</evidence>
<dbReference type="Proteomes" id="UP001597393">
    <property type="component" value="Unassembled WGS sequence"/>
</dbReference>
<dbReference type="Pfam" id="PF04397">
    <property type="entry name" value="LytTR"/>
    <property type="match status" value="1"/>
</dbReference>
<dbReference type="Pfam" id="PF00072">
    <property type="entry name" value="Response_reg"/>
    <property type="match status" value="1"/>
</dbReference>
<reference evidence="5" key="1">
    <citation type="journal article" date="2019" name="Int. J. Syst. Evol. Microbiol.">
        <title>The Global Catalogue of Microorganisms (GCM) 10K type strain sequencing project: providing services to taxonomists for standard genome sequencing and annotation.</title>
        <authorList>
            <consortium name="The Broad Institute Genomics Platform"/>
            <consortium name="The Broad Institute Genome Sequencing Center for Infectious Disease"/>
            <person name="Wu L."/>
            <person name="Ma J."/>
        </authorList>
    </citation>
    <scope>NUCLEOTIDE SEQUENCE [LARGE SCALE GENOMIC DNA]</scope>
    <source>
        <strain evidence="5">KCTC 42248</strain>
    </source>
</reference>
<accession>A0ABW5NHL1</accession>
<dbReference type="PANTHER" id="PTHR37299">
    <property type="entry name" value="TRANSCRIPTIONAL REGULATOR-RELATED"/>
    <property type="match status" value="1"/>
</dbReference>
<organism evidence="4 5">
    <name type="scientific">Sphingobacterium corticis</name>
    <dbReference type="NCBI Taxonomy" id="1812823"/>
    <lineage>
        <taxon>Bacteria</taxon>
        <taxon>Pseudomonadati</taxon>
        <taxon>Bacteroidota</taxon>
        <taxon>Sphingobacteriia</taxon>
        <taxon>Sphingobacteriales</taxon>
        <taxon>Sphingobacteriaceae</taxon>
        <taxon>Sphingobacterium</taxon>
    </lineage>
</organism>
<evidence type="ECO:0000313" key="4">
    <source>
        <dbReference type="EMBL" id="MFD2597382.1"/>
    </source>
</evidence>